<dbReference type="SMART" id="SM01058">
    <property type="entry name" value="CarD_TRCF"/>
    <property type="match status" value="1"/>
</dbReference>
<dbReference type="InterPro" id="IPR027417">
    <property type="entry name" value="P-loop_NTPase"/>
</dbReference>
<dbReference type="InterPro" id="IPR011545">
    <property type="entry name" value="DEAD/DEAH_box_helicase_dom"/>
</dbReference>
<keyword evidence="3 13" id="KW-0547">Nucleotide-binding</keyword>
<dbReference type="SMART" id="SM00487">
    <property type="entry name" value="DEXDc"/>
    <property type="match status" value="1"/>
</dbReference>
<dbReference type="Proteomes" id="UP000614424">
    <property type="component" value="Unassembled WGS sequence"/>
</dbReference>
<dbReference type="Gene3D" id="3.40.50.300">
    <property type="entry name" value="P-loop containing nucleotide triphosphate hydrolases"/>
    <property type="match status" value="2"/>
</dbReference>
<dbReference type="InterPro" id="IPR004576">
    <property type="entry name" value="Mfd"/>
</dbReference>
<dbReference type="SUPFAM" id="SSF143517">
    <property type="entry name" value="TRCF domain-like"/>
    <property type="match status" value="1"/>
</dbReference>
<comment type="subcellular location">
    <subcellularLocation>
        <location evidence="1 13">Cytoplasm</location>
    </subcellularLocation>
</comment>
<evidence type="ECO:0000313" key="17">
    <source>
        <dbReference type="Proteomes" id="UP000614424"/>
    </source>
</evidence>
<name>A0A8J6TG16_9BACT</name>
<sequence length="1170" mass="130957">MRRLFDTLKDKDASTIHVTGLRASAAACLAAQTIEKTQRPLLCIVSSEGLLAGLERDLSLFTDLPVIVYPGYEIPPYTPLSPDSSTTAARLSALYRVITADKPFILIASCEALLRKIAPVKMLDERSELLISGEETDRQELLSSLVLAGYEEVSLVQSEGEFAVKGGIIDIYPPLFDSGNNTLIDAPVRLDFFGDTIESIRHFDPITQRSIAEIDEFIILPVSDTLFTDSDSPDAGSLLQKFNTFSTQQNWGQNDSAKIKEKLSQGIRFPGIEFFLPLFYDKLSSPVDVLPNNAIVFLFEPDEISQSVLLTWERIQSNFLESSESQTPALSPDSLFLDKEKLGELLQKFTQVELHDFTEINPESSHVLSIKSGNHILLKQQLELADKKKGLILPLAQQIESWINRNEKVVLACRSLRHARHLSELLTPYGFDINVTDNVLITSAIKTGTLNLYGRPLSAGFDLFDEGIHIVSESELFGEKRPGPKKKRKAETAAEPVSFEELHVDDYIVHTEHGIGLFKGIQHIVHGGIGNDFLELTYRDGDKLYVPVDIMSSISKYHGLSDKPPKLEKLGGKSWEKVKNKVKEAVWKVAQDLLDLYARRKLATGFEFSRPGSLFHELEETFPFHETPGQTKAINDVISDLASERTMDRLVCGDVGYGKTEVAIRAAFKVVEDGFQAAILVPTTVLAEQHVTSFRERLSSLPVRIESLNRFKSAKEQKEIVKDLGNGKVDIVIGTHRLLSKDVHFSKLGLLVIDEEHRFGVTHKEKLKKFKSNIDVLTLTATPIPRTLQMSLLGVRDLSVISSPPRHRRSIKTFIARQDDLVIKEAVVKELQRKGQVFIVHNRVKSINELAFKVQQLVPHARIAVAHGQMPPKQLEDIMVKFTRNEVDVLVSTTIIESGLDIPSANTIIITRADRFGLSEIYQLRGRVGRSNEQAFAYLLVPSLDGLSKDARQRLRALMDYNELGGGFKLAMSDLQIRGGGNILGESQSGNIAAVGYDLYLDLLQKTVEDLKRKAELGEDYRDEESIEPELNLKISAYIPNDYIPNTDQRYIAYRRITSLGDMETLSEQEDELRDRYGPLPNEVTNLLKVISLKLDLKKLKVSKLDQGQDLLALTFQDNTPVQPENILNMVKKSKGKARFTPDGKLVIRTALPSPETVFTEIKKILRALV</sequence>
<dbReference type="Gene3D" id="3.30.2060.10">
    <property type="entry name" value="Penicillin-binding protein 1b domain"/>
    <property type="match status" value="1"/>
</dbReference>
<dbReference type="InterPro" id="IPR041471">
    <property type="entry name" value="UvrB_inter"/>
</dbReference>
<keyword evidence="6" id="KW-0347">Helicase</keyword>
<feature type="domain" description="Helicase ATP-binding" evidence="14">
    <location>
        <begin position="640"/>
        <end position="801"/>
    </location>
</feature>
<evidence type="ECO:0000256" key="10">
    <source>
        <dbReference type="ARBA" id="ARBA00061104"/>
    </source>
</evidence>
<dbReference type="GO" id="GO:0006355">
    <property type="term" value="P:regulation of DNA-templated transcription"/>
    <property type="evidence" value="ECO:0007669"/>
    <property type="project" value="UniProtKB-UniRule"/>
</dbReference>
<dbReference type="AlphaFoldDB" id="A0A8J6TG16"/>
<evidence type="ECO:0000259" key="15">
    <source>
        <dbReference type="PROSITE" id="PS51194"/>
    </source>
</evidence>
<dbReference type="SMART" id="SM00490">
    <property type="entry name" value="HELICc"/>
    <property type="match status" value="1"/>
</dbReference>
<dbReference type="Gene3D" id="3.40.50.11180">
    <property type="match status" value="1"/>
</dbReference>
<dbReference type="InterPro" id="IPR014001">
    <property type="entry name" value="Helicase_ATP-bd"/>
</dbReference>
<keyword evidence="4 13" id="KW-0227">DNA damage</keyword>
<comment type="similarity">
    <text evidence="11 13">In the C-terminal section; belongs to the helicase family. RecG subfamily.</text>
</comment>
<gene>
    <name evidence="13 16" type="primary">mfd</name>
    <name evidence="16" type="ORF">H8E41_08710</name>
</gene>
<dbReference type="PANTHER" id="PTHR47964:SF1">
    <property type="entry name" value="ATP-DEPENDENT DNA HELICASE HOMOLOG RECG, CHLOROPLASTIC"/>
    <property type="match status" value="1"/>
</dbReference>
<dbReference type="PANTHER" id="PTHR47964">
    <property type="entry name" value="ATP-DEPENDENT DNA HELICASE HOMOLOG RECG, CHLOROPLASTIC"/>
    <property type="match status" value="1"/>
</dbReference>
<dbReference type="Pfam" id="PF17757">
    <property type="entry name" value="UvrB_inter"/>
    <property type="match status" value="1"/>
</dbReference>
<dbReference type="Gene3D" id="2.40.10.170">
    <property type="match status" value="1"/>
</dbReference>
<dbReference type="GO" id="GO:0003678">
    <property type="term" value="F:DNA helicase activity"/>
    <property type="evidence" value="ECO:0007669"/>
    <property type="project" value="TreeGrafter"/>
</dbReference>
<evidence type="ECO:0000256" key="4">
    <source>
        <dbReference type="ARBA" id="ARBA00022763"/>
    </source>
</evidence>
<keyword evidence="7 13" id="KW-0067">ATP-binding</keyword>
<dbReference type="EC" id="3.6.4.-" evidence="13"/>
<comment type="similarity">
    <text evidence="10 13">In the N-terminal section; belongs to the UvrB family.</text>
</comment>
<dbReference type="GO" id="GO:0005737">
    <property type="term" value="C:cytoplasm"/>
    <property type="evidence" value="ECO:0007669"/>
    <property type="project" value="UniProtKB-SubCell"/>
</dbReference>
<dbReference type="SUPFAM" id="SSF52540">
    <property type="entry name" value="P-loop containing nucleoside triphosphate hydrolases"/>
    <property type="match status" value="4"/>
</dbReference>
<evidence type="ECO:0000259" key="14">
    <source>
        <dbReference type="PROSITE" id="PS51192"/>
    </source>
</evidence>
<dbReference type="FunFam" id="3.40.50.300:FF:000546">
    <property type="entry name" value="Transcription-repair-coupling factor"/>
    <property type="match status" value="1"/>
</dbReference>
<dbReference type="Pfam" id="PF00271">
    <property type="entry name" value="Helicase_C"/>
    <property type="match status" value="1"/>
</dbReference>
<comment type="caution">
    <text evidence="16">The sequence shown here is derived from an EMBL/GenBank/DDBJ whole genome shotgun (WGS) entry which is preliminary data.</text>
</comment>
<dbReference type="InterPro" id="IPR003711">
    <property type="entry name" value="CarD-like/TRCF_RID"/>
</dbReference>
<dbReference type="GO" id="GO:0000716">
    <property type="term" value="P:transcription-coupled nucleotide-excision repair, DNA damage recognition"/>
    <property type="evidence" value="ECO:0007669"/>
    <property type="project" value="UniProtKB-UniRule"/>
</dbReference>
<evidence type="ECO:0000256" key="2">
    <source>
        <dbReference type="ARBA" id="ARBA00022490"/>
    </source>
</evidence>
<evidence type="ECO:0000256" key="1">
    <source>
        <dbReference type="ARBA" id="ARBA00004496"/>
    </source>
</evidence>
<evidence type="ECO:0000256" key="9">
    <source>
        <dbReference type="ARBA" id="ARBA00023204"/>
    </source>
</evidence>
<keyword evidence="5 13" id="KW-0378">Hydrolase</keyword>
<dbReference type="HAMAP" id="MF_00969">
    <property type="entry name" value="TRCF"/>
    <property type="match status" value="1"/>
</dbReference>
<evidence type="ECO:0000256" key="12">
    <source>
        <dbReference type="ARBA" id="ARBA00070128"/>
    </source>
</evidence>
<dbReference type="PROSITE" id="PS51194">
    <property type="entry name" value="HELICASE_CTER"/>
    <property type="match status" value="1"/>
</dbReference>
<dbReference type="SUPFAM" id="SSF141259">
    <property type="entry name" value="CarD-like"/>
    <property type="match status" value="1"/>
</dbReference>
<dbReference type="InterPro" id="IPR036101">
    <property type="entry name" value="CarD-like/TRCF_RID_sf"/>
</dbReference>
<dbReference type="GO" id="GO:0005524">
    <property type="term" value="F:ATP binding"/>
    <property type="evidence" value="ECO:0007669"/>
    <property type="project" value="UniProtKB-UniRule"/>
</dbReference>
<dbReference type="CDD" id="cd17991">
    <property type="entry name" value="DEXHc_TRCF"/>
    <property type="match status" value="1"/>
</dbReference>
<dbReference type="InterPro" id="IPR047112">
    <property type="entry name" value="RecG/Mfd"/>
</dbReference>
<dbReference type="NCBIfam" id="TIGR00580">
    <property type="entry name" value="mfd"/>
    <property type="match status" value="1"/>
</dbReference>
<dbReference type="InterPro" id="IPR001650">
    <property type="entry name" value="Helicase_C-like"/>
</dbReference>
<dbReference type="Gene3D" id="3.90.1150.50">
    <property type="entry name" value="Transcription-repair-coupling factor, D7 domain"/>
    <property type="match status" value="1"/>
</dbReference>
<keyword evidence="2 13" id="KW-0963">Cytoplasm</keyword>
<keyword evidence="8 13" id="KW-0238">DNA-binding</keyword>
<dbReference type="SMART" id="SM00982">
    <property type="entry name" value="TRCF"/>
    <property type="match status" value="1"/>
</dbReference>
<evidence type="ECO:0000256" key="6">
    <source>
        <dbReference type="ARBA" id="ARBA00022806"/>
    </source>
</evidence>
<evidence type="ECO:0000256" key="3">
    <source>
        <dbReference type="ARBA" id="ARBA00022741"/>
    </source>
</evidence>
<proteinExistence type="inferred from homology"/>
<dbReference type="Pfam" id="PF00270">
    <property type="entry name" value="DEAD"/>
    <property type="match status" value="1"/>
</dbReference>
<dbReference type="InterPro" id="IPR037235">
    <property type="entry name" value="TRCF-like_C_D7"/>
</dbReference>
<organism evidence="16 17">
    <name type="scientific">Candidatus Desulfobia pelagia</name>
    <dbReference type="NCBI Taxonomy" id="2841692"/>
    <lineage>
        <taxon>Bacteria</taxon>
        <taxon>Pseudomonadati</taxon>
        <taxon>Thermodesulfobacteriota</taxon>
        <taxon>Desulfobulbia</taxon>
        <taxon>Desulfobulbales</taxon>
        <taxon>Desulfobulbaceae</taxon>
        <taxon>Candidatus Desulfobia</taxon>
    </lineage>
</organism>
<dbReference type="Pfam" id="PF02559">
    <property type="entry name" value="CarD_TRCF_RID"/>
    <property type="match status" value="1"/>
</dbReference>
<dbReference type="EMBL" id="JACNJZ010000120">
    <property type="protein sequence ID" value="MBC8317975.1"/>
    <property type="molecule type" value="Genomic_DNA"/>
</dbReference>
<evidence type="ECO:0000256" key="11">
    <source>
        <dbReference type="ARBA" id="ARBA00061399"/>
    </source>
</evidence>
<evidence type="ECO:0000256" key="8">
    <source>
        <dbReference type="ARBA" id="ARBA00023125"/>
    </source>
</evidence>
<evidence type="ECO:0000313" key="16">
    <source>
        <dbReference type="EMBL" id="MBC8317975.1"/>
    </source>
</evidence>
<keyword evidence="9 13" id="KW-0234">DNA repair</keyword>
<evidence type="ECO:0000256" key="5">
    <source>
        <dbReference type="ARBA" id="ARBA00022801"/>
    </source>
</evidence>
<protein>
    <recommendedName>
        <fullName evidence="12 13">Transcription-repair-coupling factor</fullName>
        <shortName evidence="13">TRCF</shortName>
        <ecNumber evidence="13">3.6.4.-</ecNumber>
    </recommendedName>
</protein>
<dbReference type="GO" id="GO:0003684">
    <property type="term" value="F:damaged DNA binding"/>
    <property type="evidence" value="ECO:0007669"/>
    <property type="project" value="InterPro"/>
</dbReference>
<dbReference type="GO" id="GO:0016787">
    <property type="term" value="F:hydrolase activity"/>
    <property type="evidence" value="ECO:0007669"/>
    <property type="project" value="UniProtKB-KW"/>
</dbReference>
<dbReference type="Pfam" id="PF03461">
    <property type="entry name" value="TRCF"/>
    <property type="match status" value="1"/>
</dbReference>
<evidence type="ECO:0000256" key="13">
    <source>
        <dbReference type="HAMAP-Rule" id="MF_00969"/>
    </source>
</evidence>
<comment type="function">
    <text evidence="13">Couples transcription and DNA repair by recognizing RNA polymerase (RNAP) stalled at DNA lesions. Mediates ATP-dependent release of RNAP and its truncated transcript from the DNA, and recruitment of nucleotide excision repair machinery to the damaged site.</text>
</comment>
<dbReference type="InterPro" id="IPR005118">
    <property type="entry name" value="TRCF_C"/>
</dbReference>
<dbReference type="PROSITE" id="PS51192">
    <property type="entry name" value="HELICASE_ATP_BIND_1"/>
    <property type="match status" value="1"/>
</dbReference>
<evidence type="ECO:0000256" key="7">
    <source>
        <dbReference type="ARBA" id="ARBA00022840"/>
    </source>
</evidence>
<reference evidence="16 17" key="1">
    <citation type="submission" date="2020-08" db="EMBL/GenBank/DDBJ databases">
        <title>Bridging the membrane lipid divide: bacteria of the FCB group superphylum have the potential to synthesize archaeal ether lipids.</title>
        <authorList>
            <person name="Villanueva L."/>
            <person name="Von Meijenfeldt F.A.B."/>
            <person name="Westbye A.B."/>
            <person name="Yadav S."/>
            <person name="Hopmans E.C."/>
            <person name="Dutilh B.E."/>
            <person name="Sinninghe Damste J.S."/>
        </authorList>
    </citation>
    <scope>NUCLEOTIDE SEQUENCE [LARGE SCALE GENOMIC DNA]</scope>
    <source>
        <strain evidence="16">NIOZ-UU47</strain>
    </source>
</reference>
<accession>A0A8J6TG16</accession>
<feature type="domain" description="Helicase C-terminal" evidence="15">
    <location>
        <begin position="822"/>
        <end position="976"/>
    </location>
</feature>